<dbReference type="InterPro" id="IPR027417">
    <property type="entry name" value="P-loop_NTPase"/>
</dbReference>
<gene>
    <name evidence="3" type="primary">PIF6</name>
    <name evidence="3" type="ORF">EVAR_36746_1</name>
</gene>
<dbReference type="EMBL" id="BGZK01000708">
    <property type="protein sequence ID" value="GBP57079.1"/>
    <property type="molecule type" value="Genomic_DNA"/>
</dbReference>
<keyword evidence="3" id="KW-0347">Helicase</keyword>
<keyword evidence="4" id="KW-1185">Reference proteome</keyword>
<dbReference type="Pfam" id="PF21530">
    <property type="entry name" value="Pif1_2B_dom"/>
    <property type="match status" value="1"/>
</dbReference>
<feature type="domain" description="DNA helicase Pif1-like 2B" evidence="2">
    <location>
        <begin position="115"/>
        <end position="158"/>
    </location>
</feature>
<reference evidence="3 4" key="1">
    <citation type="journal article" date="2019" name="Commun. Biol.">
        <title>The bagworm genome reveals a unique fibroin gene that provides high tensile strength.</title>
        <authorList>
            <person name="Kono N."/>
            <person name="Nakamura H."/>
            <person name="Ohtoshi R."/>
            <person name="Tomita M."/>
            <person name="Numata K."/>
            <person name="Arakawa K."/>
        </authorList>
    </citation>
    <scope>NUCLEOTIDE SEQUENCE [LARGE SCALE GENOMIC DNA]</scope>
</reference>
<evidence type="ECO:0000259" key="2">
    <source>
        <dbReference type="Pfam" id="PF21530"/>
    </source>
</evidence>
<dbReference type="SUPFAM" id="SSF52540">
    <property type="entry name" value="P-loop containing nucleoside triphosphate hydrolases"/>
    <property type="match status" value="1"/>
</dbReference>
<name>A0A4C1X3X8_EUMVA</name>
<evidence type="ECO:0000313" key="4">
    <source>
        <dbReference type="Proteomes" id="UP000299102"/>
    </source>
</evidence>
<dbReference type="Gene3D" id="3.40.50.300">
    <property type="entry name" value="P-loop containing nucleotide triphosphate hydrolases"/>
    <property type="match status" value="1"/>
</dbReference>
<evidence type="ECO:0000313" key="3">
    <source>
        <dbReference type="EMBL" id="GBP57079.1"/>
    </source>
</evidence>
<comment type="caution">
    <text evidence="3">The sequence shown here is derived from an EMBL/GenBank/DDBJ whole genome shotgun (WGS) entry which is preliminary data.</text>
</comment>
<dbReference type="OrthoDB" id="272985at2759"/>
<dbReference type="CDD" id="cd18809">
    <property type="entry name" value="SF1_C_RecD"/>
    <property type="match status" value="1"/>
</dbReference>
<keyword evidence="3" id="KW-0067">ATP-binding</keyword>
<sequence>MRAHLGGGSITFPSKLLSVGDGKIPHSNNKIEIDCDLGVKVGNIEELITKVYPDISQIENKDHQWMCQRAILAARNSNVDEINDIILSKLPGDIVTYTSIDTVMDQEDVVNYPQEFLNSLNPSGLPPHSLNLKIGAPIILLRNLKPPNLCNGTRLQVKFLRNNVIVAIVLTGPAVGQTVLIPRIPMIPNDLPFNFKRIQFPIKLSFAVTINKSQGQTFKHVGIDLRQDCFSHGQLYVALSRSGERNLSLLVSQTASSGLPGRCGRFDENGPQAPAGAGPARQPLGLSKRTAGENASAVERLSKSSIRPLHIPSPSPKGLTAVTAVVTRVVTDPRPHCSGAESSMSESLNLQPLARLRLGSLTFLSLVVYNELDRESHEAAREEHHQRRPPAGGREVNKAPPPPPAKPPIKEKLFGKLHPFDLLKLYIAFLSTYFRFFRLEEGRERLTEIDPPAPPPAPGRGLRLRRFGVTQRA</sequence>
<accession>A0A4C1X3X8</accession>
<dbReference type="FunFam" id="3.40.50.300:FF:002884">
    <property type="entry name" value="ATP-dependent DNA helicase"/>
    <property type="match status" value="1"/>
</dbReference>
<dbReference type="InterPro" id="IPR049163">
    <property type="entry name" value="Pif1-like_2B_dom"/>
</dbReference>
<dbReference type="PANTHER" id="PTHR10492:SF57">
    <property type="entry name" value="ATP-DEPENDENT DNA HELICASE"/>
    <property type="match status" value="1"/>
</dbReference>
<organism evidence="3 4">
    <name type="scientific">Eumeta variegata</name>
    <name type="common">Bagworm moth</name>
    <name type="synonym">Eumeta japonica</name>
    <dbReference type="NCBI Taxonomy" id="151549"/>
    <lineage>
        <taxon>Eukaryota</taxon>
        <taxon>Metazoa</taxon>
        <taxon>Ecdysozoa</taxon>
        <taxon>Arthropoda</taxon>
        <taxon>Hexapoda</taxon>
        <taxon>Insecta</taxon>
        <taxon>Pterygota</taxon>
        <taxon>Neoptera</taxon>
        <taxon>Endopterygota</taxon>
        <taxon>Lepidoptera</taxon>
        <taxon>Glossata</taxon>
        <taxon>Ditrysia</taxon>
        <taxon>Tineoidea</taxon>
        <taxon>Psychidae</taxon>
        <taxon>Oiketicinae</taxon>
        <taxon>Eumeta</taxon>
    </lineage>
</organism>
<dbReference type="Proteomes" id="UP000299102">
    <property type="component" value="Unassembled WGS sequence"/>
</dbReference>
<protein>
    <submittedName>
        <fullName evidence="3">ATP-dependent DNA helicase PIF6</fullName>
    </submittedName>
</protein>
<feature type="region of interest" description="Disordered" evidence="1">
    <location>
        <begin position="299"/>
        <end position="318"/>
    </location>
</feature>
<feature type="region of interest" description="Disordered" evidence="1">
    <location>
        <begin position="262"/>
        <end position="293"/>
    </location>
</feature>
<dbReference type="PANTHER" id="PTHR10492">
    <property type="match status" value="1"/>
</dbReference>
<dbReference type="STRING" id="151549.A0A4C1X3X8"/>
<keyword evidence="3" id="KW-0547">Nucleotide-binding</keyword>
<proteinExistence type="predicted"/>
<feature type="compositionally biased region" description="Low complexity" evidence="1">
    <location>
        <begin position="270"/>
        <end position="286"/>
    </location>
</feature>
<dbReference type="AlphaFoldDB" id="A0A4C1X3X8"/>
<dbReference type="GO" id="GO:0004386">
    <property type="term" value="F:helicase activity"/>
    <property type="evidence" value="ECO:0007669"/>
    <property type="project" value="UniProtKB-KW"/>
</dbReference>
<evidence type="ECO:0000256" key="1">
    <source>
        <dbReference type="SAM" id="MobiDB-lite"/>
    </source>
</evidence>
<feature type="region of interest" description="Disordered" evidence="1">
    <location>
        <begin position="377"/>
        <end position="410"/>
    </location>
</feature>
<keyword evidence="3" id="KW-0378">Hydrolase</keyword>